<protein>
    <submittedName>
        <fullName evidence="1">Uncharacterized protein</fullName>
    </submittedName>
</protein>
<name>A0AAT9FZA5_9STRE</name>
<sequence length="67" mass="7202">MLALADRLVDTDSEVDTLSLTELDRLAEFSASTFAVVPRTTVSCVARASELSNVFSRATASFAKTFV</sequence>
<proteinExistence type="predicted"/>
<reference evidence="1" key="1">
    <citation type="submission" date="2024-06" db="EMBL/GenBank/DDBJ databases">
        <title>Whole Genome Sequence of Streptococcus sp. strain SN-1.</title>
        <authorList>
            <person name="Saito M."/>
            <person name="Kuwahara N."/>
            <person name="Senpuku H."/>
        </authorList>
    </citation>
    <scope>NUCLEOTIDE SEQUENCE</scope>
    <source>
        <strain evidence="1">SN-1</strain>
    </source>
</reference>
<evidence type="ECO:0000313" key="1">
    <source>
        <dbReference type="EMBL" id="BET04522.1"/>
    </source>
</evidence>
<organism evidence="1">
    <name type="scientific">Streptococcus sp. SN-1</name>
    <dbReference type="NCBI Taxonomy" id="3074854"/>
    <lineage>
        <taxon>Bacteria</taxon>
        <taxon>Bacillati</taxon>
        <taxon>Bacillota</taxon>
        <taxon>Bacilli</taxon>
        <taxon>Lactobacillales</taxon>
        <taxon>Streptococcaceae</taxon>
        <taxon>Streptococcus</taxon>
    </lineage>
</organism>
<accession>A0AAT9FZA5</accession>
<dbReference type="AlphaFoldDB" id="A0AAT9FZA5"/>
<dbReference type="EMBL" id="AP028929">
    <property type="protein sequence ID" value="BET04522.1"/>
    <property type="molecule type" value="Genomic_DNA"/>
</dbReference>
<gene>
    <name evidence="1" type="ORF">MASAN616_03850</name>
</gene>